<dbReference type="OrthoDB" id="10543779at2759"/>
<organism evidence="1 2">
    <name type="scientific">Erysiphe neolycopersici</name>
    <dbReference type="NCBI Taxonomy" id="212602"/>
    <lineage>
        <taxon>Eukaryota</taxon>
        <taxon>Fungi</taxon>
        <taxon>Dikarya</taxon>
        <taxon>Ascomycota</taxon>
        <taxon>Pezizomycotina</taxon>
        <taxon>Leotiomycetes</taxon>
        <taxon>Erysiphales</taxon>
        <taxon>Erysiphaceae</taxon>
        <taxon>Erysiphe</taxon>
    </lineage>
</organism>
<evidence type="ECO:0000313" key="1">
    <source>
        <dbReference type="EMBL" id="RKF65656.1"/>
    </source>
</evidence>
<proteinExistence type="predicted"/>
<gene>
    <name evidence="1" type="ORF">OnM2_004041</name>
</gene>
<dbReference type="AlphaFoldDB" id="A0A420I7N5"/>
<name>A0A420I7N5_9PEZI</name>
<evidence type="ECO:0000313" key="2">
    <source>
        <dbReference type="Proteomes" id="UP000286134"/>
    </source>
</evidence>
<dbReference type="EMBL" id="MCFK01000479">
    <property type="protein sequence ID" value="RKF65656.1"/>
    <property type="molecule type" value="Genomic_DNA"/>
</dbReference>
<dbReference type="Proteomes" id="UP000286134">
    <property type="component" value="Unassembled WGS sequence"/>
</dbReference>
<comment type="caution">
    <text evidence="1">The sequence shown here is derived from an EMBL/GenBank/DDBJ whole genome shotgun (WGS) entry which is preliminary data.</text>
</comment>
<accession>A0A420I7N5</accession>
<protein>
    <submittedName>
        <fullName evidence="1">Uncharacterized protein</fullName>
    </submittedName>
</protein>
<sequence>MGSERSVEMADYDRLARLAYERKRVGRKNIPEEFLEAIEILFGDDAATWLDSNVRYR</sequence>
<reference evidence="1 2" key="1">
    <citation type="journal article" date="2018" name="BMC Genomics">
        <title>Comparative genome analyses reveal sequence features reflecting distinct modes of host-adaptation between dicot and monocot powdery mildew.</title>
        <authorList>
            <person name="Wu Y."/>
            <person name="Ma X."/>
            <person name="Pan Z."/>
            <person name="Kale S.D."/>
            <person name="Song Y."/>
            <person name="King H."/>
            <person name="Zhang Q."/>
            <person name="Presley C."/>
            <person name="Deng X."/>
            <person name="Wei C.I."/>
            <person name="Xiao S."/>
        </authorList>
    </citation>
    <scope>NUCLEOTIDE SEQUENCE [LARGE SCALE GENOMIC DNA]</scope>
    <source>
        <strain evidence="1">UMSG2</strain>
    </source>
</reference>
<keyword evidence="2" id="KW-1185">Reference proteome</keyword>